<evidence type="ECO:0000256" key="5">
    <source>
        <dbReference type="ARBA" id="ARBA00047720"/>
    </source>
</evidence>
<dbReference type="PANTHER" id="PTHR11113">
    <property type="entry name" value="N-ACETYLGLUCOSAMINE-6-PHOSPHATE DEACETYLASE"/>
    <property type="match status" value="1"/>
</dbReference>
<dbReference type="InterPro" id="IPR032466">
    <property type="entry name" value="Metal_Hydrolase"/>
</dbReference>
<evidence type="ECO:0000256" key="4">
    <source>
        <dbReference type="ARBA" id="ARBA00023211"/>
    </source>
</evidence>
<accession>A0A9D2PDE4</accession>
<organism evidence="9 10">
    <name type="scientific">Candidatus Lachnoclostridium pullistercoris</name>
    <dbReference type="NCBI Taxonomy" id="2838632"/>
    <lineage>
        <taxon>Bacteria</taxon>
        <taxon>Bacillati</taxon>
        <taxon>Bacillota</taxon>
        <taxon>Clostridia</taxon>
        <taxon>Lachnospirales</taxon>
        <taxon>Lachnospiraceae</taxon>
    </lineage>
</organism>
<comment type="catalytic activity">
    <reaction evidence="5 6">
        <text>adenine + H2O + H(+) = hypoxanthine + NH4(+)</text>
        <dbReference type="Rhea" id="RHEA:23688"/>
        <dbReference type="ChEBI" id="CHEBI:15377"/>
        <dbReference type="ChEBI" id="CHEBI:15378"/>
        <dbReference type="ChEBI" id="CHEBI:16708"/>
        <dbReference type="ChEBI" id="CHEBI:17368"/>
        <dbReference type="ChEBI" id="CHEBI:28938"/>
        <dbReference type="EC" id="3.5.4.2"/>
    </reaction>
</comment>
<evidence type="ECO:0000256" key="6">
    <source>
        <dbReference type="HAMAP-Rule" id="MF_01518"/>
    </source>
</evidence>
<feature type="domain" description="Amidohydrolase-related" evidence="7">
    <location>
        <begin position="74"/>
        <end position="358"/>
    </location>
</feature>
<dbReference type="Pfam" id="PF01979">
    <property type="entry name" value="Amidohydro_1"/>
    <property type="match status" value="1"/>
</dbReference>
<dbReference type="SUPFAM" id="SSF51556">
    <property type="entry name" value="Metallo-dependent hydrolases"/>
    <property type="match status" value="1"/>
</dbReference>
<dbReference type="GO" id="GO:0006146">
    <property type="term" value="P:adenine catabolic process"/>
    <property type="evidence" value="ECO:0007669"/>
    <property type="project" value="InterPro"/>
</dbReference>
<dbReference type="InterPro" id="IPR026912">
    <property type="entry name" value="Adenine_deam_C"/>
</dbReference>
<dbReference type="GO" id="GO:0000034">
    <property type="term" value="F:adenine deaminase activity"/>
    <property type="evidence" value="ECO:0007669"/>
    <property type="project" value="UniProtKB-UniRule"/>
</dbReference>
<evidence type="ECO:0000256" key="1">
    <source>
        <dbReference type="ARBA" id="ARBA00006773"/>
    </source>
</evidence>
<keyword evidence="3 6" id="KW-0378">Hydrolase</keyword>
<protein>
    <recommendedName>
        <fullName evidence="2 6">Adenine deaminase</fullName>
        <shortName evidence="6">Adenase</shortName>
        <shortName evidence="6">Adenine aminase</shortName>
        <ecNumber evidence="2 6">3.5.4.2</ecNumber>
    </recommendedName>
</protein>
<feature type="domain" description="Adenine deaminase C-terminal" evidence="8">
    <location>
        <begin position="417"/>
        <end position="575"/>
    </location>
</feature>
<dbReference type="HAMAP" id="MF_01518">
    <property type="entry name" value="Adenine_deamin"/>
    <property type="match status" value="1"/>
</dbReference>
<sequence length="585" mass="63077">MRAAGEPDRRKLIAAVLGERPADLSIENVRLVNVITGEIYPASVDIAEGIIILVRTEGEPGPEAKERFDGGGNYLIPGYIDTHVHVESTMMTPENFARAVIPWGTTTVVADPHEIANVMGVAGVQFMLESGRRSPLRHFVLAPPCVPSVPGLEESGAVFTEKEIGRLLDEPGVIGIGELMNYLKISQGDERMSRIIAEGISRGKFLQGHAPRLQGRRLAAYRLAGPQSDHECRSSGEAAEKARLGLHINLKTSSLSNHLPEALMGIQGQRWRDNVSLCTDDVHAGVICREGHLNRVVAKAVGYGADPLEAVRFATYNGAREYGFEDLGAIAPGFAADLQLVEGLNGCRPLAVWIGGKLAAREGEMVMDWESGPAEPFCPPKLAYIRSEEDLELAAPAEGGETLVIQSRADGPFNRAAYERLPVRGGKVVIEEDPDLAWICVCNRYGKEQKTIAPIRGFGSVSGAFGATVAHDSHNLVLIYRDPADALLAVKKIQEMGGGMALAEHGRICASLPLPAGGLMSFCRCEEVAAQAERLEQALKEKWGNVWLLKHATAALPVLPGVLITDLGIVDGDRQEFLPQFRIPG</sequence>
<dbReference type="InterPro" id="IPR011059">
    <property type="entry name" value="Metal-dep_hydrolase_composite"/>
</dbReference>
<dbReference type="EMBL" id="DWWL01000008">
    <property type="protein sequence ID" value="HJC46788.1"/>
    <property type="molecule type" value="Genomic_DNA"/>
</dbReference>
<name>A0A9D2PDE4_9FIRM</name>
<comment type="caution">
    <text evidence="9">The sequence shown here is derived from an EMBL/GenBank/DDBJ whole genome shotgun (WGS) entry which is preliminary data.</text>
</comment>
<dbReference type="PANTHER" id="PTHR11113:SF2">
    <property type="entry name" value="ADENINE DEAMINASE"/>
    <property type="match status" value="1"/>
</dbReference>
<gene>
    <name evidence="6" type="primary">ade</name>
    <name evidence="9" type="ORF">IAA04_01895</name>
</gene>
<dbReference type="SUPFAM" id="SSF51338">
    <property type="entry name" value="Composite domain of metallo-dependent hydrolases"/>
    <property type="match status" value="1"/>
</dbReference>
<reference evidence="9" key="2">
    <citation type="submission" date="2021-04" db="EMBL/GenBank/DDBJ databases">
        <authorList>
            <person name="Gilroy R."/>
        </authorList>
    </citation>
    <scope>NUCLEOTIDE SEQUENCE</scope>
    <source>
        <strain evidence="9">CHK183-5548</strain>
    </source>
</reference>
<comment type="similarity">
    <text evidence="1 6">Belongs to the metallo-dependent hydrolases superfamily. Adenine deaminase family.</text>
</comment>
<keyword evidence="4 6" id="KW-0464">Manganese</keyword>
<evidence type="ECO:0000256" key="3">
    <source>
        <dbReference type="ARBA" id="ARBA00022801"/>
    </source>
</evidence>
<dbReference type="Gene3D" id="2.30.40.10">
    <property type="entry name" value="Urease, subunit C, domain 1"/>
    <property type="match status" value="1"/>
</dbReference>
<dbReference type="Pfam" id="PF13382">
    <property type="entry name" value="Adenine_deam_C"/>
    <property type="match status" value="1"/>
</dbReference>
<evidence type="ECO:0000256" key="2">
    <source>
        <dbReference type="ARBA" id="ARBA00012782"/>
    </source>
</evidence>
<evidence type="ECO:0000313" key="9">
    <source>
        <dbReference type="EMBL" id="HJC46788.1"/>
    </source>
</evidence>
<evidence type="ECO:0000313" key="10">
    <source>
        <dbReference type="Proteomes" id="UP000823883"/>
    </source>
</evidence>
<dbReference type="Gene3D" id="3.20.20.140">
    <property type="entry name" value="Metal-dependent hydrolases"/>
    <property type="match status" value="1"/>
</dbReference>
<evidence type="ECO:0000259" key="7">
    <source>
        <dbReference type="Pfam" id="PF01979"/>
    </source>
</evidence>
<reference evidence="9" key="1">
    <citation type="journal article" date="2021" name="PeerJ">
        <title>Extensive microbial diversity within the chicken gut microbiome revealed by metagenomics and culture.</title>
        <authorList>
            <person name="Gilroy R."/>
            <person name="Ravi A."/>
            <person name="Getino M."/>
            <person name="Pursley I."/>
            <person name="Horton D.L."/>
            <person name="Alikhan N.F."/>
            <person name="Baker D."/>
            <person name="Gharbi K."/>
            <person name="Hall N."/>
            <person name="Watson M."/>
            <person name="Adriaenssens E.M."/>
            <person name="Foster-Nyarko E."/>
            <person name="Jarju S."/>
            <person name="Secka A."/>
            <person name="Antonio M."/>
            <person name="Oren A."/>
            <person name="Chaudhuri R.R."/>
            <person name="La Ragione R."/>
            <person name="Hildebrand F."/>
            <person name="Pallen M.J."/>
        </authorList>
    </citation>
    <scope>NUCLEOTIDE SEQUENCE</scope>
    <source>
        <strain evidence="9">CHK183-5548</strain>
    </source>
</reference>
<dbReference type="EC" id="3.5.4.2" evidence="2 6"/>
<proteinExistence type="inferred from homology"/>
<dbReference type="AlphaFoldDB" id="A0A9D2PDE4"/>
<comment type="cofactor">
    <cofactor evidence="6">
        <name>Mn(2+)</name>
        <dbReference type="ChEBI" id="CHEBI:29035"/>
    </cofactor>
</comment>
<dbReference type="Proteomes" id="UP000823883">
    <property type="component" value="Unassembled WGS sequence"/>
</dbReference>
<evidence type="ECO:0000259" key="8">
    <source>
        <dbReference type="Pfam" id="PF13382"/>
    </source>
</evidence>
<dbReference type="InterPro" id="IPR006680">
    <property type="entry name" value="Amidohydro-rel"/>
</dbReference>
<dbReference type="InterPro" id="IPR006679">
    <property type="entry name" value="Adenine_deam"/>
</dbReference>